<proteinExistence type="predicted"/>
<dbReference type="PANTHER" id="PTHR45947:SF14">
    <property type="entry name" value="SLL1723 PROTEIN"/>
    <property type="match status" value="1"/>
</dbReference>
<sequence>MYAQKPIRVLHVIGRMDRGGAETMLMNLYRHMDRTKVQFDFVEHSAKEAAFDGEIRALGGRIERCPGYGLRDLARYAAWWDDFFTRHKGEYRAIHGHMGSTAAVYLSKAKRYGIYTIAHSHNTNRMHTIKDITYAAVSYPVRYIAQFFFGCSTMAGYSRYGRRIASDSKRFRVLPNAIDLSRFAFSPEEREQVRRELHLKDEFLLGHVGRFEEQKNHRFLLDIFECIHRAEPDSKLLLVGDGPLRPQIEQEIAERGLGHAVCLTGVVADVWRYYQAMDVLLFPSLYEGLPVTLVEAQAAGLPCVISNHITPEILLTDSICTQPLEHGPEAWAQRALELRGGAVRRSDLSRLREAGYDINQTAQWLQAFYLGIH</sequence>
<feature type="domain" description="Glycosyltransferase subfamily 4-like N-terminal" evidence="1">
    <location>
        <begin position="19"/>
        <end position="182"/>
    </location>
</feature>
<dbReference type="Proteomes" id="UP001440599">
    <property type="component" value="Unassembled WGS sequence"/>
</dbReference>
<dbReference type="EMBL" id="JBBMFT010000002">
    <property type="protein sequence ID" value="MEQ2455825.1"/>
    <property type="molecule type" value="Genomic_DNA"/>
</dbReference>
<evidence type="ECO:0000313" key="3">
    <source>
        <dbReference type="Proteomes" id="UP001440599"/>
    </source>
</evidence>
<comment type="caution">
    <text evidence="2">The sequence shown here is derived from an EMBL/GenBank/DDBJ whole genome shotgun (WGS) entry which is preliminary data.</text>
</comment>
<accession>A0ABV1EMK1</accession>
<dbReference type="CDD" id="cd03812">
    <property type="entry name" value="GT4_CapH-like"/>
    <property type="match status" value="1"/>
</dbReference>
<keyword evidence="3" id="KW-1185">Reference proteome</keyword>
<organism evidence="2 3">
    <name type="scientific">Flavonifractor hominis</name>
    <dbReference type="NCBI Taxonomy" id="3133178"/>
    <lineage>
        <taxon>Bacteria</taxon>
        <taxon>Bacillati</taxon>
        <taxon>Bacillota</taxon>
        <taxon>Clostridia</taxon>
        <taxon>Eubacteriales</taxon>
        <taxon>Oscillospiraceae</taxon>
        <taxon>Flavonifractor</taxon>
    </lineage>
</organism>
<dbReference type="PANTHER" id="PTHR45947">
    <property type="entry name" value="SULFOQUINOVOSYL TRANSFERASE SQD2"/>
    <property type="match status" value="1"/>
</dbReference>
<dbReference type="InterPro" id="IPR028098">
    <property type="entry name" value="Glyco_trans_4-like_N"/>
</dbReference>
<protein>
    <submittedName>
        <fullName evidence="2">Glycosyltransferase family 1 protein</fullName>
    </submittedName>
</protein>
<dbReference type="Gene3D" id="3.40.50.2000">
    <property type="entry name" value="Glycogen Phosphorylase B"/>
    <property type="match status" value="2"/>
</dbReference>
<dbReference type="RefSeq" id="WP_349139425.1">
    <property type="nucleotide sequence ID" value="NZ_JBBMFT010000002.1"/>
</dbReference>
<dbReference type="SUPFAM" id="SSF53756">
    <property type="entry name" value="UDP-Glycosyltransferase/glycogen phosphorylase"/>
    <property type="match status" value="1"/>
</dbReference>
<dbReference type="InterPro" id="IPR050194">
    <property type="entry name" value="Glycosyltransferase_grp1"/>
</dbReference>
<name>A0ABV1EMK1_9FIRM</name>
<evidence type="ECO:0000313" key="2">
    <source>
        <dbReference type="EMBL" id="MEQ2455825.1"/>
    </source>
</evidence>
<dbReference type="Pfam" id="PF13692">
    <property type="entry name" value="Glyco_trans_1_4"/>
    <property type="match status" value="1"/>
</dbReference>
<gene>
    <name evidence="2" type="ORF">WMO45_04765</name>
</gene>
<reference evidence="2 3" key="1">
    <citation type="submission" date="2024-03" db="EMBL/GenBank/DDBJ databases">
        <title>Human intestinal bacterial collection.</title>
        <authorList>
            <person name="Pauvert C."/>
            <person name="Hitch T.C.A."/>
            <person name="Clavel T."/>
        </authorList>
    </citation>
    <scope>NUCLEOTIDE SEQUENCE [LARGE SCALE GENOMIC DNA]</scope>
    <source>
        <strain evidence="2 3">CLA-AP-H34</strain>
    </source>
</reference>
<evidence type="ECO:0000259" key="1">
    <source>
        <dbReference type="Pfam" id="PF13439"/>
    </source>
</evidence>
<dbReference type="Pfam" id="PF13439">
    <property type="entry name" value="Glyco_transf_4"/>
    <property type="match status" value="1"/>
</dbReference>